<dbReference type="EMBL" id="MU267591">
    <property type="protein sequence ID" value="KAH7916433.1"/>
    <property type="molecule type" value="Genomic_DNA"/>
</dbReference>
<accession>A0ACB8ATT0</accession>
<gene>
    <name evidence="1" type="ORF">BJ138DRAFT_1139739</name>
</gene>
<evidence type="ECO:0000313" key="1">
    <source>
        <dbReference type="EMBL" id="KAH7916433.1"/>
    </source>
</evidence>
<protein>
    <submittedName>
        <fullName evidence="1">Uncharacterized protein</fullName>
    </submittedName>
</protein>
<dbReference type="Proteomes" id="UP000790377">
    <property type="component" value="Unassembled WGS sequence"/>
</dbReference>
<name>A0ACB8ATT0_9AGAM</name>
<comment type="caution">
    <text evidence="1">The sequence shown here is derived from an EMBL/GenBank/DDBJ whole genome shotgun (WGS) entry which is preliminary data.</text>
</comment>
<reference evidence="1" key="1">
    <citation type="journal article" date="2021" name="New Phytol.">
        <title>Evolutionary innovations through gain and loss of genes in the ectomycorrhizal Boletales.</title>
        <authorList>
            <person name="Wu G."/>
            <person name="Miyauchi S."/>
            <person name="Morin E."/>
            <person name="Kuo A."/>
            <person name="Drula E."/>
            <person name="Varga T."/>
            <person name="Kohler A."/>
            <person name="Feng B."/>
            <person name="Cao Y."/>
            <person name="Lipzen A."/>
            <person name="Daum C."/>
            <person name="Hundley H."/>
            <person name="Pangilinan J."/>
            <person name="Johnson J."/>
            <person name="Barry K."/>
            <person name="LaButti K."/>
            <person name="Ng V."/>
            <person name="Ahrendt S."/>
            <person name="Min B."/>
            <person name="Choi I.G."/>
            <person name="Park H."/>
            <person name="Plett J.M."/>
            <person name="Magnuson J."/>
            <person name="Spatafora J.W."/>
            <person name="Nagy L.G."/>
            <person name="Henrissat B."/>
            <person name="Grigoriev I.V."/>
            <person name="Yang Z.L."/>
            <person name="Xu J."/>
            <person name="Martin F.M."/>
        </authorList>
    </citation>
    <scope>NUCLEOTIDE SEQUENCE</scope>
    <source>
        <strain evidence="1">ATCC 28755</strain>
    </source>
</reference>
<sequence>MSTNNIVIVGAGPGGTTIANALSAKLDSSKHNLILINPRSYGMYMVATARMIVSPAQNLQETSLVKLDRVFANGKGENKVGVVTSIESAGNGKGGAVLLQSGERVPYQVLILATGSSWNSPLNFPLTEEGVIPHVNAWREKIANATNIVLAGGGAVGIELAGEIKDIYPNKKVTIVQGNKQLLNPTYSATFRNGVADRLRARGVELVFEEYIDEIPAEGTVGLTTRSGKQFGKADLVISTRGPSPNTAFIHSLGSDTLTGRGYVNVKPTLQLINHPDIFAAGDIIEWAEQKQAAKINGHAGVVVANVVSYLAGGSALKEYKGGFEVMIVTNGKNGGMAYLPFFGGFTLGDWFARLTKSKSLFVPMWRKGLGYSG</sequence>
<proteinExistence type="predicted"/>
<organism evidence="1 2">
    <name type="scientific">Hygrophoropsis aurantiaca</name>
    <dbReference type="NCBI Taxonomy" id="72124"/>
    <lineage>
        <taxon>Eukaryota</taxon>
        <taxon>Fungi</taxon>
        <taxon>Dikarya</taxon>
        <taxon>Basidiomycota</taxon>
        <taxon>Agaricomycotina</taxon>
        <taxon>Agaricomycetes</taxon>
        <taxon>Agaricomycetidae</taxon>
        <taxon>Boletales</taxon>
        <taxon>Coniophorineae</taxon>
        <taxon>Hygrophoropsidaceae</taxon>
        <taxon>Hygrophoropsis</taxon>
    </lineage>
</organism>
<evidence type="ECO:0000313" key="2">
    <source>
        <dbReference type="Proteomes" id="UP000790377"/>
    </source>
</evidence>
<keyword evidence="2" id="KW-1185">Reference proteome</keyword>